<name>A0A504X0D1_FASGI</name>
<keyword evidence="2" id="KW-1185">Reference proteome</keyword>
<comment type="caution">
    <text evidence="1">The sequence shown here is derived from an EMBL/GenBank/DDBJ whole genome shotgun (WGS) entry which is preliminary data.</text>
</comment>
<dbReference type="EMBL" id="SUNJ01015960">
    <property type="protein sequence ID" value="TPP39660.1"/>
    <property type="molecule type" value="Genomic_DNA"/>
</dbReference>
<organism evidence="1 2">
    <name type="scientific">Fasciola gigantica</name>
    <name type="common">Giant liver fluke</name>
    <dbReference type="NCBI Taxonomy" id="46835"/>
    <lineage>
        <taxon>Eukaryota</taxon>
        <taxon>Metazoa</taxon>
        <taxon>Spiralia</taxon>
        <taxon>Lophotrochozoa</taxon>
        <taxon>Platyhelminthes</taxon>
        <taxon>Trematoda</taxon>
        <taxon>Digenea</taxon>
        <taxon>Plagiorchiida</taxon>
        <taxon>Echinostomata</taxon>
        <taxon>Echinostomatoidea</taxon>
        <taxon>Fasciolidae</taxon>
        <taxon>Fasciola</taxon>
    </lineage>
</organism>
<dbReference type="Proteomes" id="UP000316759">
    <property type="component" value="Unassembled WGS sequence"/>
</dbReference>
<proteinExistence type="predicted"/>
<evidence type="ECO:0000313" key="1">
    <source>
        <dbReference type="EMBL" id="TPP39660.1"/>
    </source>
</evidence>
<dbReference type="AlphaFoldDB" id="A0A504X0D1"/>
<reference evidence="1 2" key="1">
    <citation type="submission" date="2019-04" db="EMBL/GenBank/DDBJ databases">
        <title>Annotation for the trematode Fasciola gigantica.</title>
        <authorList>
            <person name="Choi Y.-J."/>
        </authorList>
    </citation>
    <scope>NUCLEOTIDE SEQUENCE [LARGE SCALE GENOMIC DNA]</scope>
    <source>
        <strain evidence="1">Uganda_cow_1</strain>
    </source>
</reference>
<evidence type="ECO:0000313" key="2">
    <source>
        <dbReference type="Proteomes" id="UP000316759"/>
    </source>
</evidence>
<sequence length="112" mass="13129">MTTDGRSYTPVEEISFARHRNHSYSCVFTWPIRARGLLVVPLIPVVKHEIPTQDIQLYGTVDKRDVYQYGELYKYLTTGKIPARLNRVFIYLNQSLVLVVEWTLRSYMDDSD</sequence>
<protein>
    <submittedName>
        <fullName evidence="1">Uncharacterized protein</fullName>
    </submittedName>
</protein>
<accession>A0A504X0D1</accession>
<gene>
    <name evidence="1" type="ORF">FGIG_01023</name>
</gene>